<organism evidence="1">
    <name type="scientific">Desulfobacca acetoxidans</name>
    <dbReference type="NCBI Taxonomy" id="60893"/>
    <lineage>
        <taxon>Bacteria</taxon>
        <taxon>Pseudomonadati</taxon>
        <taxon>Thermodesulfobacteriota</taxon>
        <taxon>Desulfobaccia</taxon>
        <taxon>Desulfobaccales</taxon>
        <taxon>Desulfobaccaceae</taxon>
        <taxon>Desulfobacca</taxon>
    </lineage>
</organism>
<gene>
    <name evidence="1" type="ORF">ENV62_00805</name>
</gene>
<dbReference type="InterPro" id="IPR034154">
    <property type="entry name" value="TOPRIM_DnaG/twinkle"/>
</dbReference>
<dbReference type="AlphaFoldDB" id="A0A7C3SJ55"/>
<dbReference type="InterPro" id="IPR036520">
    <property type="entry name" value="UPF0759_sf"/>
</dbReference>
<sequence length="245" mass="28691">MLRQAPFHIGTSGWHYNHWKGPFYPENLDSADFLKYYCQKFQSVEINNSFYKLPEKETLRAWKNAVPPNFIFAVKGSRYITHMKKLKDPEQSLARFMERIVTLEEKLGPILFQLPPRWPFNPQRLQAFLAALPQEYRYALEFRDPSWINSRTFKILTDYHVAFCIYEFAGYLSPRMVTADFVYIRLHGPEGPYQGSYDHRTLAGWAEAIRTWAAQGKEVFCYFDNDEAGYAALNALELQEMLATG</sequence>
<dbReference type="SUPFAM" id="SSF117396">
    <property type="entry name" value="TM1631-like"/>
    <property type="match status" value="1"/>
</dbReference>
<reference evidence="1" key="1">
    <citation type="journal article" date="2020" name="mSystems">
        <title>Genome- and Community-Level Interaction Insights into Carbon Utilization and Element Cycling Functions of Hydrothermarchaeota in Hydrothermal Sediment.</title>
        <authorList>
            <person name="Zhou Z."/>
            <person name="Liu Y."/>
            <person name="Xu W."/>
            <person name="Pan J."/>
            <person name="Luo Z.H."/>
            <person name="Li M."/>
        </authorList>
    </citation>
    <scope>NUCLEOTIDE SEQUENCE [LARGE SCALE GENOMIC DNA]</scope>
    <source>
        <strain evidence="1">SpSt-776</strain>
    </source>
</reference>
<evidence type="ECO:0000313" key="1">
    <source>
        <dbReference type="EMBL" id="HGB13767.1"/>
    </source>
</evidence>
<name>A0A7C3SJ55_9BACT</name>
<accession>A0A7C3SJ55</accession>
<protein>
    <submittedName>
        <fullName evidence="1">DUF72 domain-containing protein</fullName>
    </submittedName>
</protein>
<dbReference type="CDD" id="cd01029">
    <property type="entry name" value="TOPRIM_primases"/>
    <property type="match status" value="1"/>
</dbReference>
<comment type="caution">
    <text evidence="1">The sequence shown here is derived from an EMBL/GenBank/DDBJ whole genome shotgun (WGS) entry which is preliminary data.</text>
</comment>
<dbReference type="InterPro" id="IPR002763">
    <property type="entry name" value="DUF72"/>
</dbReference>
<dbReference type="Pfam" id="PF01904">
    <property type="entry name" value="DUF72"/>
    <property type="match status" value="1"/>
</dbReference>
<proteinExistence type="predicted"/>
<dbReference type="PANTHER" id="PTHR30348:SF4">
    <property type="entry name" value="DUF72 DOMAIN-CONTAINING PROTEIN"/>
    <property type="match status" value="1"/>
</dbReference>
<dbReference type="Gene3D" id="3.20.20.410">
    <property type="entry name" value="Protein of unknown function UPF0759"/>
    <property type="match status" value="1"/>
</dbReference>
<dbReference type="EMBL" id="DTHB01000014">
    <property type="protein sequence ID" value="HGB13767.1"/>
    <property type="molecule type" value="Genomic_DNA"/>
</dbReference>
<dbReference type="PANTHER" id="PTHR30348">
    <property type="entry name" value="UNCHARACTERIZED PROTEIN YECE"/>
    <property type="match status" value="1"/>
</dbReference>